<gene>
    <name evidence="2" type="ORF">BGL_1c13750</name>
</gene>
<dbReference type="HOGENOM" id="CLU_2056938_0_0_4"/>
<dbReference type="KEGG" id="bgp:BGL_1c13750"/>
<evidence type="ECO:0000313" key="2">
    <source>
        <dbReference type="EMBL" id="AJK45891.1"/>
    </source>
</evidence>
<sequence length="119" mass="12656">MISRTTLNQLTDILRSELDRKVQSRPGAVGGKAAGGAARQDGPRPLAESLRAHIAGLVNAGVTDEAQLTRAAVEHMLHRQFGDELVNDPSFQSVASRVAQTVMENEELRKALMGAVLGG</sequence>
<feature type="region of interest" description="Disordered" evidence="1">
    <location>
        <begin position="21"/>
        <end position="43"/>
    </location>
</feature>
<keyword evidence="3" id="KW-1185">Reference proteome</keyword>
<accession>A0A0B6S105</accession>
<proteinExistence type="predicted"/>
<evidence type="ECO:0000256" key="1">
    <source>
        <dbReference type="SAM" id="MobiDB-lite"/>
    </source>
</evidence>
<reference evidence="3" key="1">
    <citation type="submission" date="2011-03" db="EMBL/GenBank/DDBJ databases">
        <authorList>
            <person name="Voget S."/>
            <person name="Streit W.R."/>
            <person name="Jaeger K.E."/>
            <person name="Daniel R."/>
        </authorList>
    </citation>
    <scope>NUCLEOTIDE SEQUENCE [LARGE SCALE GENOMIC DNA]</scope>
    <source>
        <strain evidence="3">PG1</strain>
    </source>
</reference>
<protein>
    <submittedName>
        <fullName evidence="2">Uncharacterized protein</fullName>
    </submittedName>
</protein>
<dbReference type="EMBL" id="CP002580">
    <property type="protein sequence ID" value="AJK45891.1"/>
    <property type="molecule type" value="Genomic_DNA"/>
</dbReference>
<name>A0A0B6S105_BURPL</name>
<dbReference type="Proteomes" id="UP000031838">
    <property type="component" value="Chromosome 1"/>
</dbReference>
<organism evidence="2 3">
    <name type="scientific">Burkholderia plantarii</name>
    <dbReference type="NCBI Taxonomy" id="41899"/>
    <lineage>
        <taxon>Bacteria</taxon>
        <taxon>Pseudomonadati</taxon>
        <taxon>Pseudomonadota</taxon>
        <taxon>Betaproteobacteria</taxon>
        <taxon>Burkholderiales</taxon>
        <taxon>Burkholderiaceae</taxon>
        <taxon>Burkholderia</taxon>
    </lineage>
</organism>
<reference evidence="2 3" key="2">
    <citation type="journal article" date="2016" name="Appl. Microbiol. Biotechnol.">
        <title>Mutations improving production and secretion of extracellular lipase by Burkholderia glumae PG1.</title>
        <authorList>
            <person name="Knapp A."/>
            <person name="Voget S."/>
            <person name="Gao R."/>
            <person name="Zaburannyi N."/>
            <person name="Krysciak D."/>
            <person name="Breuer M."/>
            <person name="Hauer B."/>
            <person name="Streit W.R."/>
            <person name="Muller R."/>
            <person name="Daniel R."/>
            <person name="Jaeger K.E."/>
        </authorList>
    </citation>
    <scope>NUCLEOTIDE SEQUENCE [LARGE SCALE GENOMIC DNA]</scope>
    <source>
        <strain evidence="2 3">PG1</strain>
    </source>
</reference>
<evidence type="ECO:0000313" key="3">
    <source>
        <dbReference type="Proteomes" id="UP000031838"/>
    </source>
</evidence>
<dbReference type="AlphaFoldDB" id="A0A0B6S105"/>
<dbReference type="RefSeq" id="WP_042624528.1">
    <property type="nucleotide sequence ID" value="NZ_CP002580.1"/>
</dbReference>